<protein>
    <submittedName>
        <fullName evidence="7">DNA-binding response regulator</fullName>
    </submittedName>
</protein>
<feature type="domain" description="HTH araC/xylS-type" evidence="5">
    <location>
        <begin position="416"/>
        <end position="514"/>
    </location>
</feature>
<dbReference type="AlphaFoldDB" id="W4QYM8"/>
<feature type="domain" description="Response regulatory" evidence="6">
    <location>
        <begin position="3"/>
        <end position="119"/>
    </location>
</feature>
<feature type="modified residue" description="4-aspartylphosphate" evidence="4">
    <location>
        <position position="54"/>
    </location>
</feature>
<dbReference type="RefSeq" id="WP_035666930.1">
    <property type="nucleotide sequence ID" value="NZ_BAUV01000042.1"/>
</dbReference>
<dbReference type="SUPFAM" id="SSF46689">
    <property type="entry name" value="Homeodomain-like"/>
    <property type="match status" value="2"/>
</dbReference>
<dbReference type="GO" id="GO:0003700">
    <property type="term" value="F:DNA-binding transcription factor activity"/>
    <property type="evidence" value="ECO:0007669"/>
    <property type="project" value="InterPro"/>
</dbReference>
<comment type="caution">
    <text evidence="7">The sequence shown here is derived from an EMBL/GenBank/DDBJ whole genome shotgun (WGS) entry which is preliminary data.</text>
</comment>
<dbReference type="InterPro" id="IPR018062">
    <property type="entry name" value="HTH_AraC-typ_CS"/>
</dbReference>
<dbReference type="PROSITE" id="PS01124">
    <property type="entry name" value="HTH_ARAC_FAMILY_2"/>
    <property type="match status" value="1"/>
</dbReference>
<dbReference type="GO" id="GO:0043565">
    <property type="term" value="F:sequence-specific DNA binding"/>
    <property type="evidence" value="ECO:0007669"/>
    <property type="project" value="InterPro"/>
</dbReference>
<dbReference type="PANTHER" id="PTHR43280:SF2">
    <property type="entry name" value="HTH-TYPE TRANSCRIPTIONAL REGULATOR EXSA"/>
    <property type="match status" value="1"/>
</dbReference>
<keyword evidence="1" id="KW-0805">Transcription regulation</keyword>
<dbReference type="Gene3D" id="1.10.10.60">
    <property type="entry name" value="Homeodomain-like"/>
    <property type="match status" value="2"/>
</dbReference>
<accession>W4QYM8</accession>
<dbReference type="InterPro" id="IPR041522">
    <property type="entry name" value="CdaR_GGDEF"/>
</dbReference>
<dbReference type="OrthoDB" id="9794370at2"/>
<proteinExistence type="predicted"/>
<keyword evidence="2 7" id="KW-0238">DNA-binding</keyword>
<dbReference type="STRING" id="1236973.JCM9157_3991"/>
<keyword evidence="3" id="KW-0804">Transcription</keyword>
<keyword evidence="4" id="KW-0597">Phosphoprotein</keyword>
<reference evidence="7 8" key="1">
    <citation type="journal article" date="2014" name="Genome Announc.">
        <title>Draft Genome Sequences of Three Alkaliphilic Bacillus Strains, Bacillus wakoensis JCM 9140T, Bacillus akibai JCM 9157T, and Bacillus hemicellulosilyticus JCM 9152T.</title>
        <authorList>
            <person name="Yuki M."/>
            <person name="Oshima K."/>
            <person name="Suda W."/>
            <person name="Oshida Y."/>
            <person name="Kitamura K."/>
            <person name="Iida T."/>
            <person name="Hattori M."/>
            <person name="Ohkuma M."/>
        </authorList>
    </citation>
    <scope>NUCLEOTIDE SEQUENCE [LARGE SCALE GENOMIC DNA]</scope>
    <source>
        <strain evidence="7 8">JCM 9157</strain>
    </source>
</reference>
<dbReference type="Pfam" id="PF00072">
    <property type="entry name" value="Response_reg"/>
    <property type="match status" value="1"/>
</dbReference>
<dbReference type="eggNOG" id="COG2207">
    <property type="taxonomic scope" value="Bacteria"/>
</dbReference>
<dbReference type="InterPro" id="IPR018060">
    <property type="entry name" value="HTH_AraC"/>
</dbReference>
<organism evidence="7 8">
    <name type="scientific">Halalkalibacter akibai (strain ATCC 43226 / DSM 21942 / CIP 109018 / JCM 9157 / 1139)</name>
    <name type="common">Bacillus akibai</name>
    <dbReference type="NCBI Taxonomy" id="1236973"/>
    <lineage>
        <taxon>Bacteria</taxon>
        <taxon>Bacillati</taxon>
        <taxon>Bacillota</taxon>
        <taxon>Bacilli</taxon>
        <taxon>Bacillales</taxon>
        <taxon>Bacillaceae</taxon>
        <taxon>Halalkalibacter</taxon>
    </lineage>
</organism>
<dbReference type="SMART" id="SM00448">
    <property type="entry name" value="REC"/>
    <property type="match status" value="1"/>
</dbReference>
<evidence type="ECO:0000256" key="3">
    <source>
        <dbReference type="ARBA" id="ARBA00023163"/>
    </source>
</evidence>
<dbReference type="GO" id="GO:0000160">
    <property type="term" value="P:phosphorelay signal transduction system"/>
    <property type="evidence" value="ECO:0007669"/>
    <property type="project" value="InterPro"/>
</dbReference>
<dbReference type="eggNOG" id="COG4753">
    <property type="taxonomic scope" value="Bacteria"/>
</dbReference>
<evidence type="ECO:0000256" key="1">
    <source>
        <dbReference type="ARBA" id="ARBA00023015"/>
    </source>
</evidence>
<gene>
    <name evidence="7" type="ORF">JCM9157_3991</name>
</gene>
<dbReference type="InterPro" id="IPR001789">
    <property type="entry name" value="Sig_transdc_resp-reg_receiver"/>
</dbReference>
<dbReference type="PANTHER" id="PTHR43280">
    <property type="entry name" value="ARAC-FAMILY TRANSCRIPTIONAL REGULATOR"/>
    <property type="match status" value="1"/>
</dbReference>
<dbReference type="Proteomes" id="UP000018896">
    <property type="component" value="Unassembled WGS sequence"/>
</dbReference>
<dbReference type="EMBL" id="BAUV01000042">
    <property type="protein sequence ID" value="GAE36773.1"/>
    <property type="molecule type" value="Genomic_DNA"/>
</dbReference>
<dbReference type="SMART" id="SM00342">
    <property type="entry name" value="HTH_ARAC"/>
    <property type="match status" value="1"/>
</dbReference>
<dbReference type="InterPro" id="IPR011006">
    <property type="entry name" value="CheY-like_superfamily"/>
</dbReference>
<evidence type="ECO:0000259" key="5">
    <source>
        <dbReference type="PROSITE" id="PS01124"/>
    </source>
</evidence>
<dbReference type="InterPro" id="IPR009057">
    <property type="entry name" value="Homeodomain-like_sf"/>
</dbReference>
<dbReference type="PROSITE" id="PS50110">
    <property type="entry name" value="RESPONSE_REGULATORY"/>
    <property type="match status" value="1"/>
</dbReference>
<dbReference type="Pfam" id="PF12833">
    <property type="entry name" value="HTH_18"/>
    <property type="match status" value="1"/>
</dbReference>
<sequence>MYRVLIVDDETIERKGLHKIISDQYPSVVIEEAENGRMALLKAEQFRPDVVFMDIKMPGIDGVEAAREIKKMNESVQIIMVTAFDTFEYARQVMKIGVKDYILKPSSREEIIDPLAKIFNQIEEERVKRTEEIILKDNYRRALSIVQSRVITSMLMDGSSRESVFELEWEENFQKESFIMVFEFQTAKNEKIISIHDIMNFLQAELNHFFPNHFIGEDKMNRLPVLIQVGKRESNQKIGVRDLAVTCGKEIIKKVQSFYPNYNLSIGIGRVYNEIEKFVQSYHEALFALSSLKQPNTCEYYNQHLKSKPTEGTIAYPYQSEKLLLETITSGDKEKVATRYRKYMEELTYYCEQRNETVEEKLSEFIVLLDRQIIDSGISLQTSLDCQSISQFQDKLVQIANHIYMMYYSKNQDVMLVAKDYIIEHYEKALTLEEVAEVVQLSPQYFSKIFKERVGSSFIDYLTELRVEKAKDLMRSKGISVKEVCYEVGYKDPNYFSRVFKKHTGISPSDYRSNIK</sequence>
<evidence type="ECO:0000256" key="4">
    <source>
        <dbReference type="PROSITE-ProRule" id="PRU00169"/>
    </source>
</evidence>
<dbReference type="InterPro" id="IPR020449">
    <property type="entry name" value="Tscrpt_reg_AraC-type_HTH"/>
</dbReference>
<dbReference type="Gene3D" id="3.40.50.2300">
    <property type="match status" value="1"/>
</dbReference>
<keyword evidence="8" id="KW-1185">Reference proteome</keyword>
<dbReference type="CDD" id="cd17536">
    <property type="entry name" value="REC_YesN-like"/>
    <property type="match status" value="1"/>
</dbReference>
<dbReference type="PRINTS" id="PR00032">
    <property type="entry name" value="HTHARAC"/>
</dbReference>
<evidence type="ECO:0000313" key="8">
    <source>
        <dbReference type="Proteomes" id="UP000018896"/>
    </source>
</evidence>
<evidence type="ECO:0000313" key="7">
    <source>
        <dbReference type="EMBL" id="GAE36773.1"/>
    </source>
</evidence>
<name>W4QYM8_HALA3</name>
<dbReference type="SUPFAM" id="SSF52172">
    <property type="entry name" value="CheY-like"/>
    <property type="match status" value="1"/>
</dbReference>
<dbReference type="PROSITE" id="PS00041">
    <property type="entry name" value="HTH_ARAC_FAMILY_1"/>
    <property type="match status" value="1"/>
</dbReference>
<dbReference type="Pfam" id="PF17853">
    <property type="entry name" value="GGDEF_2"/>
    <property type="match status" value="1"/>
</dbReference>
<evidence type="ECO:0000259" key="6">
    <source>
        <dbReference type="PROSITE" id="PS50110"/>
    </source>
</evidence>
<evidence type="ECO:0000256" key="2">
    <source>
        <dbReference type="ARBA" id="ARBA00023125"/>
    </source>
</evidence>